<comment type="caution">
    <text evidence="1">The sequence shown here is derived from an EMBL/GenBank/DDBJ whole genome shotgun (WGS) entry which is preliminary data.</text>
</comment>
<accession>A0A9X6S6B9</accession>
<sequence length="163" mass="18831">MEMKNVDLAALNKAAMLIQEHASLGYNLIQVVWAKDEIDNIEYTLKNLGYIVNKRKIKSTTIGPDYLMLKIVFTKPQQGPYIFVPINILTAVEAEQLAEQNKANRQVLDDISHRLEEDNKETLVYKANEINLNSGLLKFLSERKVKVYEDGDEVKVYLKDYFY</sequence>
<organism evidence="1 2">
    <name type="scientific">Ligilactobacillus salivarius</name>
    <dbReference type="NCBI Taxonomy" id="1624"/>
    <lineage>
        <taxon>Bacteria</taxon>
        <taxon>Bacillati</taxon>
        <taxon>Bacillota</taxon>
        <taxon>Bacilli</taxon>
        <taxon>Lactobacillales</taxon>
        <taxon>Lactobacillaceae</taxon>
        <taxon>Ligilactobacillus</taxon>
    </lineage>
</organism>
<dbReference type="Proteomes" id="UP000218139">
    <property type="component" value="Unassembled WGS sequence"/>
</dbReference>
<proteinExistence type="predicted"/>
<evidence type="ECO:0000313" key="1">
    <source>
        <dbReference type="EMBL" id="PAY48308.1"/>
    </source>
</evidence>
<dbReference type="EMBL" id="LXZO01000066">
    <property type="protein sequence ID" value="PAY48308.1"/>
    <property type="molecule type" value="Genomic_DNA"/>
</dbReference>
<dbReference type="RefSeq" id="WP_086201037.1">
    <property type="nucleotide sequence ID" value="NZ_LXZG01000077.1"/>
</dbReference>
<dbReference type="AlphaFoldDB" id="A0A9X6S6B9"/>
<reference evidence="1 2" key="1">
    <citation type="submission" date="2016-05" db="EMBL/GenBank/DDBJ databases">
        <authorList>
            <person name="Lee J.-Y."/>
            <person name="Kim E.B."/>
            <person name="Choi Y.-J."/>
        </authorList>
    </citation>
    <scope>NUCLEOTIDE SEQUENCE [LARGE SCALE GENOMIC DNA]</scope>
    <source>
        <strain evidence="1 2">KLA006</strain>
    </source>
</reference>
<protein>
    <submittedName>
        <fullName evidence="1">Uncharacterized protein</fullName>
    </submittedName>
</protein>
<gene>
    <name evidence="1" type="ORF">A8C52_05105</name>
</gene>
<evidence type="ECO:0000313" key="2">
    <source>
        <dbReference type="Proteomes" id="UP000218139"/>
    </source>
</evidence>
<name>A0A9X6S6B9_9LACO</name>